<comment type="caution">
    <text evidence="2">The sequence shown here is derived from an EMBL/GenBank/DDBJ whole genome shotgun (WGS) entry which is preliminary data.</text>
</comment>
<dbReference type="PANTHER" id="PTHR18964">
    <property type="entry name" value="ROK (REPRESSOR, ORF, KINASE) FAMILY"/>
    <property type="match status" value="1"/>
</dbReference>
<dbReference type="Proteomes" id="UP001291653">
    <property type="component" value="Unassembled WGS sequence"/>
</dbReference>
<dbReference type="RefSeq" id="WP_323450334.1">
    <property type="nucleotide sequence ID" value="NZ_BSBI01000014.1"/>
</dbReference>
<evidence type="ECO:0000256" key="1">
    <source>
        <dbReference type="ARBA" id="ARBA00006479"/>
    </source>
</evidence>
<dbReference type="SUPFAM" id="SSF46785">
    <property type="entry name" value="Winged helix' DNA-binding domain"/>
    <property type="match status" value="1"/>
</dbReference>
<dbReference type="Gene3D" id="1.10.10.10">
    <property type="entry name" value="Winged helix-like DNA-binding domain superfamily/Winged helix DNA-binding domain"/>
    <property type="match status" value="1"/>
</dbReference>
<dbReference type="Gene3D" id="3.30.420.40">
    <property type="match status" value="2"/>
</dbReference>
<reference evidence="2 3" key="1">
    <citation type="submission" date="2022-10" db="EMBL/GenBank/DDBJ databases">
        <title>Draft genome sequence of Streptomyces sp. YSPA8.</title>
        <authorList>
            <person name="Moriuchi R."/>
            <person name="Dohra H."/>
            <person name="Yamamura H."/>
            <person name="Kodani S."/>
        </authorList>
    </citation>
    <scope>NUCLEOTIDE SEQUENCE [LARGE SCALE GENOMIC DNA]</scope>
    <source>
        <strain evidence="2 3">YSPA8</strain>
    </source>
</reference>
<dbReference type="PANTHER" id="PTHR18964:SF149">
    <property type="entry name" value="BIFUNCTIONAL UDP-N-ACETYLGLUCOSAMINE 2-EPIMERASE_N-ACETYLMANNOSAMINE KINASE"/>
    <property type="match status" value="1"/>
</dbReference>
<dbReference type="Pfam" id="PF00480">
    <property type="entry name" value="ROK"/>
    <property type="match status" value="1"/>
</dbReference>
<comment type="similarity">
    <text evidence="1">Belongs to the ROK (NagC/XylR) family.</text>
</comment>
<accession>A0ABQ5P6Y7</accession>
<gene>
    <name evidence="2" type="ORF">SYYSPA8_28670</name>
</gene>
<dbReference type="SUPFAM" id="SSF53067">
    <property type="entry name" value="Actin-like ATPase domain"/>
    <property type="match status" value="1"/>
</dbReference>
<proteinExistence type="inferred from homology"/>
<dbReference type="InterPro" id="IPR036390">
    <property type="entry name" value="WH_DNA-bd_sf"/>
</dbReference>
<dbReference type="EMBL" id="BSBI01000014">
    <property type="protein sequence ID" value="GLF98353.1"/>
    <property type="molecule type" value="Genomic_DNA"/>
</dbReference>
<organism evidence="2 3">
    <name type="scientific">Streptomyces yaizuensis</name>
    <dbReference type="NCBI Taxonomy" id="2989713"/>
    <lineage>
        <taxon>Bacteria</taxon>
        <taxon>Bacillati</taxon>
        <taxon>Actinomycetota</taxon>
        <taxon>Actinomycetes</taxon>
        <taxon>Kitasatosporales</taxon>
        <taxon>Streptomycetaceae</taxon>
        <taxon>Streptomyces</taxon>
    </lineage>
</organism>
<dbReference type="InterPro" id="IPR036388">
    <property type="entry name" value="WH-like_DNA-bd_sf"/>
</dbReference>
<protein>
    <submittedName>
        <fullName evidence="2">ROK family protein</fullName>
    </submittedName>
</protein>
<keyword evidence="3" id="KW-1185">Reference proteome</keyword>
<evidence type="ECO:0000313" key="3">
    <source>
        <dbReference type="Proteomes" id="UP001291653"/>
    </source>
</evidence>
<dbReference type="InterPro" id="IPR043129">
    <property type="entry name" value="ATPase_NBD"/>
</dbReference>
<name>A0ABQ5P6Y7_9ACTN</name>
<evidence type="ECO:0000313" key="2">
    <source>
        <dbReference type="EMBL" id="GLF98353.1"/>
    </source>
</evidence>
<dbReference type="InterPro" id="IPR000600">
    <property type="entry name" value="ROK"/>
</dbReference>
<sequence>MVERPVRVRIPAPGCRDPLEPKAGRDTVRRHNLSLVLRAVRDAGEITRAGVAARVGLTRAAISSLVEQLLELGFLSESGKTFSGQAGRPGTVLKVARTGVAGVGVEIDAATVTVCVVDLAGTDRVRLVEHQDNRGTPPAQVLRRAAQIAARALTSAEEQDLTPVGAALALPGLVASGTVRQATDLGWSRVPAEDSFAAALTALRHRRPVLPVRSENEANLAALAELWFGGLGPVRTFLYLGGSVGIGGALVIDGELLRGAHGFAGEIGHATVAGDGPECRCGGRGCLEQYAGRPALLRAAGIDEPHGASAVAELERRARGGDERAVAALERAGLMLGRVLAGAVNLFDPAAVVLGGIYRPLSPWLVPRAAGELSARVVSGLWPRAGMRLRPSSSAADAARGAAALVVHDVLADPLARADRAPAL</sequence>